<evidence type="ECO:0000313" key="2">
    <source>
        <dbReference type="Proteomes" id="UP000670092"/>
    </source>
</evidence>
<dbReference type="VEuPathDB" id="FungiDB:I7I52_07976"/>
<sequence>MMSCCCSFCTLAFMILAHSHARIFFFFLCLFFSFLLRSSDSDRL</sequence>
<proteinExistence type="predicted"/>
<accession>A0A8H8CV06</accession>
<organism evidence="1 2">
    <name type="scientific">Ajellomyces capsulatus</name>
    <name type="common">Darling's disease fungus</name>
    <name type="synonym">Histoplasma capsulatum</name>
    <dbReference type="NCBI Taxonomy" id="5037"/>
    <lineage>
        <taxon>Eukaryota</taxon>
        <taxon>Fungi</taxon>
        <taxon>Dikarya</taxon>
        <taxon>Ascomycota</taxon>
        <taxon>Pezizomycotina</taxon>
        <taxon>Eurotiomycetes</taxon>
        <taxon>Eurotiomycetidae</taxon>
        <taxon>Onygenales</taxon>
        <taxon>Ajellomycetaceae</taxon>
        <taxon>Histoplasma</taxon>
    </lineage>
</organism>
<reference evidence="1 2" key="1">
    <citation type="submission" date="2021-01" db="EMBL/GenBank/DDBJ databases">
        <title>Chromosome-level genome assembly of a human fungal pathogen reveals clustering of transcriptionally co-regulated genes.</title>
        <authorList>
            <person name="Voorhies M."/>
            <person name="Cohen S."/>
            <person name="Shea T.P."/>
            <person name="Petrus S."/>
            <person name="Munoz J.F."/>
            <person name="Poplawski S."/>
            <person name="Goldman W.E."/>
            <person name="Michael T."/>
            <person name="Cuomo C.A."/>
            <person name="Sil A."/>
            <person name="Beyhan S."/>
        </authorList>
    </citation>
    <scope>NUCLEOTIDE SEQUENCE [LARGE SCALE GENOMIC DNA]</scope>
    <source>
        <strain evidence="1 2">G184AR</strain>
    </source>
</reference>
<gene>
    <name evidence="1" type="ORF">I7I52_07976</name>
</gene>
<protein>
    <submittedName>
        <fullName evidence="1">Uncharacterized protein</fullName>
    </submittedName>
</protein>
<dbReference type="EMBL" id="JAEVHI010000005">
    <property type="protein sequence ID" value="KAG5290837.1"/>
    <property type="molecule type" value="Genomic_DNA"/>
</dbReference>
<evidence type="ECO:0000313" key="1">
    <source>
        <dbReference type="EMBL" id="KAG5290837.1"/>
    </source>
</evidence>
<comment type="caution">
    <text evidence="1">The sequence shown here is derived from an EMBL/GenBank/DDBJ whole genome shotgun (WGS) entry which is preliminary data.</text>
</comment>
<dbReference type="Proteomes" id="UP000670092">
    <property type="component" value="Unassembled WGS sequence"/>
</dbReference>
<dbReference type="AlphaFoldDB" id="A0A8H8CV06"/>
<name>A0A8H8CV06_AJECA</name>